<proteinExistence type="predicted"/>
<dbReference type="Proteomes" id="UP000321331">
    <property type="component" value="Unassembled WGS sequence"/>
</dbReference>
<sequence>MRFYGQEAQEIQARKALISLSTCVTYMRHYATDCPSYGITKLAGTDCLRRLALEVGSKEM</sequence>
<accession>A0A5C6SJ14</accession>
<dbReference type="EMBL" id="VMNF01000012">
    <property type="protein sequence ID" value="TXB98609.1"/>
    <property type="molecule type" value="Genomic_DNA"/>
</dbReference>
<protein>
    <submittedName>
        <fullName evidence="1">Uncharacterized protein</fullName>
    </submittedName>
</protein>
<organism evidence="1 2">
    <name type="scientific">Fusarium oxysporum f. sp. cubense</name>
    <dbReference type="NCBI Taxonomy" id="61366"/>
    <lineage>
        <taxon>Eukaryota</taxon>
        <taxon>Fungi</taxon>
        <taxon>Dikarya</taxon>
        <taxon>Ascomycota</taxon>
        <taxon>Pezizomycotina</taxon>
        <taxon>Sordariomycetes</taxon>
        <taxon>Hypocreomycetidae</taxon>
        <taxon>Hypocreales</taxon>
        <taxon>Nectriaceae</taxon>
        <taxon>Fusarium</taxon>
        <taxon>Fusarium oxysporum species complex</taxon>
    </lineage>
</organism>
<name>A0A5C6SJ14_FUSOC</name>
<dbReference type="AlphaFoldDB" id="A0A5C6SJ14"/>
<gene>
    <name evidence="1" type="ORF">FocTR4_00013452</name>
</gene>
<reference evidence="1 2" key="1">
    <citation type="submission" date="2019-07" db="EMBL/GenBank/DDBJ databases">
        <title>The First High-Quality Draft Genome Sequence of the Causal Agent of the Current Panama Disease Epidemic.</title>
        <authorList>
            <person name="Warmington R.J."/>
            <person name="Kay W."/>
            <person name="Jeffries A."/>
            <person name="Bebber D."/>
            <person name="Moore K."/>
            <person name="Studholme D.J."/>
        </authorList>
    </citation>
    <scope>NUCLEOTIDE SEQUENCE [LARGE SCALE GENOMIC DNA]</scope>
    <source>
        <strain evidence="1 2">TR4</strain>
    </source>
</reference>
<evidence type="ECO:0000313" key="1">
    <source>
        <dbReference type="EMBL" id="TXB98609.1"/>
    </source>
</evidence>
<evidence type="ECO:0000313" key="2">
    <source>
        <dbReference type="Proteomes" id="UP000321331"/>
    </source>
</evidence>
<comment type="caution">
    <text evidence="1">The sequence shown here is derived from an EMBL/GenBank/DDBJ whole genome shotgun (WGS) entry which is preliminary data.</text>
</comment>